<evidence type="ECO:0000259" key="1">
    <source>
        <dbReference type="SMART" id="SM00760"/>
    </source>
</evidence>
<feature type="domain" description="Chromosomal replication initiator DnaA C-terminal" evidence="1">
    <location>
        <begin position="15"/>
        <end position="85"/>
    </location>
</feature>
<name>A0A368Z568_9HYPH</name>
<reference evidence="2 3" key="1">
    <citation type="submission" date="2018-07" db="EMBL/GenBank/DDBJ databases">
        <title>Genomic Encyclopedia of Type Strains, Phase III (KMG-III): the genomes of soil and plant-associated and newly described type strains.</title>
        <authorList>
            <person name="Whitman W."/>
        </authorList>
    </citation>
    <scope>NUCLEOTIDE SEQUENCE [LARGE SCALE GENOMIC DNA]</scope>
    <source>
        <strain evidence="2 3">31-25a</strain>
    </source>
</reference>
<dbReference type="InterPro" id="IPR013159">
    <property type="entry name" value="DnaA_C"/>
</dbReference>
<evidence type="ECO:0000313" key="3">
    <source>
        <dbReference type="Proteomes" id="UP000253324"/>
    </source>
</evidence>
<comment type="caution">
    <text evidence="2">The sequence shown here is derived from an EMBL/GenBank/DDBJ whole genome shotgun (WGS) entry which is preliminary data.</text>
</comment>
<evidence type="ECO:0000313" key="2">
    <source>
        <dbReference type="EMBL" id="RCW87585.1"/>
    </source>
</evidence>
<accession>A0A368Z568</accession>
<dbReference type="InterPro" id="IPR010921">
    <property type="entry name" value="Trp_repressor/repl_initiator"/>
</dbReference>
<sequence length="144" mass="15822">MNNAYAALDSLLDPSIEDIIGIVAECNQLSSADLIDRSRKPHIVEARDDAIAEAYVRLRGTSLTDIGIAFGSRNYAAIKKSLMRRDLEVPVSGIIDREAVATDCRGGMSIEDIAHKHHCSRWSVRKILYEAKVPVKKTLASEAT</sequence>
<dbReference type="GO" id="GO:0006270">
    <property type="term" value="P:DNA replication initiation"/>
    <property type="evidence" value="ECO:0007669"/>
    <property type="project" value="InterPro"/>
</dbReference>
<dbReference type="OrthoDB" id="9803878at2"/>
<dbReference type="EMBL" id="QPJM01000001">
    <property type="protein sequence ID" value="RCW87585.1"/>
    <property type="molecule type" value="Genomic_DNA"/>
</dbReference>
<dbReference type="Proteomes" id="UP000253324">
    <property type="component" value="Unassembled WGS sequence"/>
</dbReference>
<organism evidence="2 3">
    <name type="scientific">Phyllobacterium bourgognense</name>
    <dbReference type="NCBI Taxonomy" id="314236"/>
    <lineage>
        <taxon>Bacteria</taxon>
        <taxon>Pseudomonadati</taxon>
        <taxon>Pseudomonadota</taxon>
        <taxon>Alphaproteobacteria</taxon>
        <taxon>Hyphomicrobiales</taxon>
        <taxon>Phyllobacteriaceae</taxon>
        <taxon>Phyllobacterium</taxon>
    </lineage>
</organism>
<dbReference type="Pfam" id="PF08299">
    <property type="entry name" value="Bac_DnaA_C"/>
    <property type="match status" value="1"/>
</dbReference>
<dbReference type="GO" id="GO:0043565">
    <property type="term" value="F:sequence-specific DNA binding"/>
    <property type="evidence" value="ECO:0007669"/>
    <property type="project" value="InterPro"/>
</dbReference>
<gene>
    <name evidence="2" type="ORF">C7476_101351</name>
</gene>
<dbReference type="GO" id="GO:0005524">
    <property type="term" value="F:ATP binding"/>
    <property type="evidence" value="ECO:0007669"/>
    <property type="project" value="InterPro"/>
</dbReference>
<dbReference type="RefSeq" id="WP_114428176.1">
    <property type="nucleotide sequence ID" value="NZ_QPJM01000001.1"/>
</dbReference>
<proteinExistence type="predicted"/>
<dbReference type="Gene3D" id="1.10.1750.10">
    <property type="match status" value="1"/>
</dbReference>
<dbReference type="SUPFAM" id="SSF48295">
    <property type="entry name" value="TrpR-like"/>
    <property type="match status" value="1"/>
</dbReference>
<protein>
    <submittedName>
        <fullName evidence="2">DnaA-like protein</fullName>
    </submittedName>
</protein>
<keyword evidence="3" id="KW-1185">Reference proteome</keyword>
<dbReference type="GO" id="GO:0006275">
    <property type="term" value="P:regulation of DNA replication"/>
    <property type="evidence" value="ECO:0007669"/>
    <property type="project" value="InterPro"/>
</dbReference>
<dbReference type="SMART" id="SM00760">
    <property type="entry name" value="Bac_DnaA_C"/>
    <property type="match status" value="1"/>
</dbReference>
<dbReference type="AlphaFoldDB" id="A0A368Z568"/>